<proteinExistence type="inferred from homology"/>
<reference evidence="14 15" key="1">
    <citation type="journal article" date="2015" name="Nat. Commun.">
        <title>Lucilia cuprina genome unlocks parasitic fly biology to underpin future interventions.</title>
        <authorList>
            <person name="Anstead C.A."/>
            <person name="Korhonen P.K."/>
            <person name="Young N.D."/>
            <person name="Hall R.S."/>
            <person name="Jex A.R."/>
            <person name="Murali S.C."/>
            <person name="Hughes D.S."/>
            <person name="Lee S.F."/>
            <person name="Perry T."/>
            <person name="Stroehlein A.J."/>
            <person name="Ansell B.R."/>
            <person name="Breugelmans B."/>
            <person name="Hofmann A."/>
            <person name="Qu J."/>
            <person name="Dugan S."/>
            <person name="Lee S.L."/>
            <person name="Chao H."/>
            <person name="Dinh H."/>
            <person name="Han Y."/>
            <person name="Doddapaneni H.V."/>
            <person name="Worley K.C."/>
            <person name="Muzny D.M."/>
            <person name="Ioannidis P."/>
            <person name="Waterhouse R.M."/>
            <person name="Zdobnov E.M."/>
            <person name="James P.J."/>
            <person name="Bagnall N.H."/>
            <person name="Kotze A.C."/>
            <person name="Gibbs R.A."/>
            <person name="Richards S."/>
            <person name="Batterham P."/>
            <person name="Gasser R.B."/>
        </authorList>
    </citation>
    <scope>NUCLEOTIDE SEQUENCE [LARGE SCALE GENOMIC DNA]</scope>
    <source>
        <strain evidence="14 15">LS</strain>
        <tissue evidence="14">Full body</tissue>
    </source>
</reference>
<sequence length="208" mass="23625">MERNESEEELLQNVQEFTEPNRKRGGGRLEYYIDFPVVFFFYKFFKVDTVKIEDLVDSDPDIEFIEKDSGMSSLGGSKDETPERKTTTTVATTNDKDNKNEENYDDEPDETLAERLIGLTEMFPQPVRDFTSLLVDGTISSVKGLYKFTCNASWIFFTSSVILFAPVVFETERAQMEEMQKTQQKQVLLGPGSAMSAVGAPPELPLIR</sequence>
<comment type="subcellular location">
    <subcellularLocation>
        <location evidence="1">Mitochondrion outer membrane</location>
        <topology evidence="1">Single-pass membrane protein</topology>
    </subcellularLocation>
</comment>
<evidence type="ECO:0000256" key="1">
    <source>
        <dbReference type="ARBA" id="ARBA00004572"/>
    </source>
</evidence>
<evidence type="ECO:0000256" key="4">
    <source>
        <dbReference type="ARBA" id="ARBA00022448"/>
    </source>
</evidence>
<keyword evidence="12" id="KW-0675">Receptor</keyword>
<dbReference type="Pfam" id="PF04281">
    <property type="entry name" value="Tom22"/>
    <property type="match status" value="1"/>
</dbReference>
<dbReference type="GO" id="GO:0006886">
    <property type="term" value="P:intracellular protein transport"/>
    <property type="evidence" value="ECO:0007669"/>
    <property type="project" value="InterPro"/>
</dbReference>
<evidence type="ECO:0000313" key="15">
    <source>
        <dbReference type="Proteomes" id="UP000037069"/>
    </source>
</evidence>
<evidence type="ECO:0000256" key="3">
    <source>
        <dbReference type="ARBA" id="ARBA00016229"/>
    </source>
</evidence>
<keyword evidence="7" id="KW-0653">Protein transport</keyword>
<keyword evidence="8" id="KW-1133">Transmembrane helix</keyword>
<dbReference type="STRING" id="7375.A0A0L0BQF5"/>
<evidence type="ECO:0000256" key="9">
    <source>
        <dbReference type="ARBA" id="ARBA00023010"/>
    </source>
</evidence>
<evidence type="ECO:0000256" key="2">
    <source>
        <dbReference type="ARBA" id="ARBA00009874"/>
    </source>
</evidence>
<gene>
    <name evidence="14" type="ORF">FF38_07314</name>
</gene>
<evidence type="ECO:0000256" key="8">
    <source>
        <dbReference type="ARBA" id="ARBA00022989"/>
    </source>
</evidence>
<evidence type="ECO:0000313" key="14">
    <source>
        <dbReference type="EMBL" id="KNC22320.1"/>
    </source>
</evidence>
<feature type="region of interest" description="Disordered" evidence="13">
    <location>
        <begin position="67"/>
        <end position="106"/>
    </location>
</feature>
<dbReference type="PANTHER" id="PTHR12504:SF0">
    <property type="entry name" value="MITOCHONDRIAL IMPORT RECEPTOR SUBUNIT TOM22 HOMOLOG"/>
    <property type="match status" value="1"/>
</dbReference>
<dbReference type="OMA" id="DKDSGME"/>
<keyword evidence="15" id="KW-1185">Reference proteome</keyword>
<name>A0A0L0BQF5_LUCCU</name>
<dbReference type="GO" id="GO:0005741">
    <property type="term" value="C:mitochondrial outer membrane"/>
    <property type="evidence" value="ECO:0007669"/>
    <property type="project" value="UniProtKB-SubCell"/>
</dbReference>
<evidence type="ECO:0000256" key="5">
    <source>
        <dbReference type="ARBA" id="ARBA00022692"/>
    </source>
</evidence>
<accession>A0A0L0BQF5</accession>
<keyword evidence="5" id="KW-0812">Transmembrane</keyword>
<comment type="caution">
    <text evidence="14">The sequence shown here is derived from an EMBL/GenBank/DDBJ whole genome shotgun (WGS) entry which is preliminary data.</text>
</comment>
<organism evidence="14 15">
    <name type="scientific">Lucilia cuprina</name>
    <name type="common">Green bottle fly</name>
    <name type="synonym">Australian sheep blowfly</name>
    <dbReference type="NCBI Taxonomy" id="7375"/>
    <lineage>
        <taxon>Eukaryota</taxon>
        <taxon>Metazoa</taxon>
        <taxon>Ecdysozoa</taxon>
        <taxon>Arthropoda</taxon>
        <taxon>Hexapoda</taxon>
        <taxon>Insecta</taxon>
        <taxon>Pterygota</taxon>
        <taxon>Neoptera</taxon>
        <taxon>Endopterygota</taxon>
        <taxon>Diptera</taxon>
        <taxon>Brachycera</taxon>
        <taxon>Muscomorpha</taxon>
        <taxon>Oestroidea</taxon>
        <taxon>Calliphoridae</taxon>
        <taxon>Luciliinae</taxon>
        <taxon>Lucilia</taxon>
    </lineage>
</organism>
<dbReference type="CDD" id="cd22884">
    <property type="entry name" value="TOM22"/>
    <property type="match status" value="1"/>
</dbReference>
<protein>
    <recommendedName>
        <fullName evidence="3">Mitochondrial import receptor subunit TOM22 homolog</fullName>
    </recommendedName>
</protein>
<comment type="similarity">
    <text evidence="2">Belongs to the Tom22 family.</text>
</comment>
<keyword evidence="4" id="KW-0813">Transport</keyword>
<keyword evidence="10" id="KW-0496">Mitochondrion</keyword>
<evidence type="ECO:0000256" key="13">
    <source>
        <dbReference type="SAM" id="MobiDB-lite"/>
    </source>
</evidence>
<dbReference type="PANTHER" id="PTHR12504">
    <property type="entry name" value="MITOCHONDRIAL IMPORT RECEPTOR SUBUNIT TOM22"/>
    <property type="match status" value="1"/>
</dbReference>
<keyword evidence="11" id="KW-0472">Membrane</keyword>
<evidence type="ECO:0000256" key="12">
    <source>
        <dbReference type="ARBA" id="ARBA00023170"/>
    </source>
</evidence>
<feature type="compositionally biased region" description="Basic and acidic residues" evidence="13">
    <location>
        <begin position="77"/>
        <end position="86"/>
    </location>
</feature>
<dbReference type="InterPro" id="IPR005683">
    <property type="entry name" value="Tom22"/>
</dbReference>
<keyword evidence="9" id="KW-0811">Translocation</keyword>
<evidence type="ECO:0000256" key="7">
    <source>
        <dbReference type="ARBA" id="ARBA00022927"/>
    </source>
</evidence>
<dbReference type="EMBL" id="JRES01001517">
    <property type="protein sequence ID" value="KNC22320.1"/>
    <property type="molecule type" value="Genomic_DNA"/>
</dbReference>
<keyword evidence="6" id="KW-1000">Mitochondrion outer membrane</keyword>
<evidence type="ECO:0000256" key="11">
    <source>
        <dbReference type="ARBA" id="ARBA00023136"/>
    </source>
</evidence>
<dbReference type="AlphaFoldDB" id="A0A0L0BQF5"/>
<dbReference type="Proteomes" id="UP000037069">
    <property type="component" value="Unassembled WGS sequence"/>
</dbReference>
<evidence type="ECO:0000256" key="10">
    <source>
        <dbReference type="ARBA" id="ARBA00023128"/>
    </source>
</evidence>
<evidence type="ECO:0000256" key="6">
    <source>
        <dbReference type="ARBA" id="ARBA00022787"/>
    </source>
</evidence>
<dbReference type="OrthoDB" id="10016939at2759"/>